<sequence>MAAVTLLSFSLFQPCNCVTGAEKEKKTKDEKGLEFESKSYFVNNAFILFNKATEIVSECFGTDPPMDVK</sequence>
<feature type="non-terminal residue" evidence="2">
    <location>
        <position position="69"/>
    </location>
</feature>
<feature type="signal peptide" evidence="1">
    <location>
        <begin position="1"/>
        <end position="17"/>
    </location>
</feature>
<keyword evidence="3" id="KW-1185">Reference proteome</keyword>
<keyword evidence="1" id="KW-0732">Signal</keyword>
<dbReference type="Proteomes" id="UP000593565">
    <property type="component" value="Unassembled WGS sequence"/>
</dbReference>
<comment type="caution">
    <text evidence="2">The sequence shown here is derived from an EMBL/GenBank/DDBJ whole genome shotgun (WGS) entry which is preliminary data.</text>
</comment>
<protein>
    <submittedName>
        <fullName evidence="2">Uncharacterized protein</fullName>
    </submittedName>
</protein>
<feature type="chain" id="PRO_5029704469" evidence="1">
    <location>
        <begin position="18"/>
        <end position="69"/>
    </location>
</feature>
<accession>A0A7J6AIG3</accession>
<dbReference type="EMBL" id="JAAGNN010000012">
    <property type="protein sequence ID" value="KAF4082516.1"/>
    <property type="molecule type" value="Genomic_DNA"/>
</dbReference>
<gene>
    <name evidence="2" type="ORF">AMELA_G00152320</name>
</gene>
<proteinExistence type="predicted"/>
<name>A0A7J6AIG3_AMEME</name>
<organism evidence="2 3">
    <name type="scientific">Ameiurus melas</name>
    <name type="common">Black bullhead</name>
    <name type="synonym">Silurus melas</name>
    <dbReference type="NCBI Taxonomy" id="219545"/>
    <lineage>
        <taxon>Eukaryota</taxon>
        <taxon>Metazoa</taxon>
        <taxon>Chordata</taxon>
        <taxon>Craniata</taxon>
        <taxon>Vertebrata</taxon>
        <taxon>Euteleostomi</taxon>
        <taxon>Actinopterygii</taxon>
        <taxon>Neopterygii</taxon>
        <taxon>Teleostei</taxon>
        <taxon>Ostariophysi</taxon>
        <taxon>Siluriformes</taxon>
        <taxon>Ictaluridae</taxon>
        <taxon>Ameiurus</taxon>
    </lineage>
</organism>
<dbReference type="AlphaFoldDB" id="A0A7J6AIG3"/>
<evidence type="ECO:0000313" key="2">
    <source>
        <dbReference type="EMBL" id="KAF4082516.1"/>
    </source>
</evidence>
<evidence type="ECO:0000256" key="1">
    <source>
        <dbReference type="SAM" id="SignalP"/>
    </source>
</evidence>
<reference evidence="2 3" key="1">
    <citation type="submission" date="2020-02" db="EMBL/GenBank/DDBJ databases">
        <title>A chromosome-scale genome assembly of the black bullhead catfish (Ameiurus melas).</title>
        <authorList>
            <person name="Wen M."/>
            <person name="Zham M."/>
            <person name="Cabau C."/>
            <person name="Klopp C."/>
            <person name="Donnadieu C."/>
            <person name="Roques C."/>
            <person name="Bouchez O."/>
            <person name="Lampietro C."/>
            <person name="Jouanno E."/>
            <person name="Herpin A."/>
            <person name="Louis A."/>
            <person name="Berthelot C."/>
            <person name="Parey E."/>
            <person name="Roest-Crollius H."/>
            <person name="Braasch I."/>
            <person name="Postlethwait J."/>
            <person name="Robinson-Rechavi M."/>
            <person name="Echchiki A."/>
            <person name="Begum T."/>
            <person name="Montfort J."/>
            <person name="Schartl M."/>
            <person name="Bobe J."/>
            <person name="Guiguen Y."/>
        </authorList>
    </citation>
    <scope>NUCLEOTIDE SEQUENCE [LARGE SCALE GENOMIC DNA]</scope>
    <source>
        <strain evidence="2">M_S1</strain>
        <tissue evidence="2">Blood</tissue>
    </source>
</reference>
<evidence type="ECO:0000313" key="3">
    <source>
        <dbReference type="Proteomes" id="UP000593565"/>
    </source>
</evidence>